<feature type="region of interest" description="Disordered" evidence="1">
    <location>
        <begin position="274"/>
        <end position="896"/>
    </location>
</feature>
<keyword evidence="3" id="KW-0732">Signal</keyword>
<feature type="compositionally biased region" description="Basic and acidic residues" evidence="1">
    <location>
        <begin position="385"/>
        <end position="397"/>
    </location>
</feature>
<feature type="compositionally biased region" description="Low complexity" evidence="1">
    <location>
        <begin position="678"/>
        <end position="689"/>
    </location>
</feature>
<feature type="compositionally biased region" description="Basic residues" evidence="1">
    <location>
        <begin position="499"/>
        <end position="508"/>
    </location>
</feature>
<reference evidence="4" key="1">
    <citation type="submission" date="2021-01" db="EMBL/GenBank/DDBJ databases">
        <authorList>
            <person name="Kaushik A."/>
        </authorList>
    </citation>
    <scope>NUCLEOTIDE SEQUENCE</scope>
    <source>
        <strain evidence="4">AG6-10EEA</strain>
    </source>
</reference>
<evidence type="ECO:0000256" key="3">
    <source>
        <dbReference type="SAM" id="SignalP"/>
    </source>
</evidence>
<feature type="chain" id="PRO_5034002938" description="Transmembrane protein" evidence="3">
    <location>
        <begin position="22"/>
        <end position="999"/>
    </location>
</feature>
<name>A0A8H3H8G9_9AGAM</name>
<feature type="compositionally biased region" description="Low complexity" evidence="1">
    <location>
        <begin position="721"/>
        <end position="759"/>
    </location>
</feature>
<feature type="signal peptide" evidence="3">
    <location>
        <begin position="1"/>
        <end position="21"/>
    </location>
</feature>
<keyword evidence="2" id="KW-0812">Transmembrane</keyword>
<evidence type="ECO:0000256" key="2">
    <source>
        <dbReference type="SAM" id="Phobius"/>
    </source>
</evidence>
<evidence type="ECO:0000313" key="4">
    <source>
        <dbReference type="EMBL" id="CAE6506120.1"/>
    </source>
</evidence>
<feature type="compositionally biased region" description="Polar residues" evidence="1">
    <location>
        <begin position="303"/>
        <end position="313"/>
    </location>
</feature>
<sequence>MSHIVILALASLLTAARTTLAQQTPLQCHDPVMTSWMLNSAGQTPCEVLQDLMQICEPVYTQDWLTPSYSCDNSPMSATSACCCSSPTFALFSACWSCQYNYTMDIVSTTFTSFEKECSYIPNPLNEYDPIIRSKVDQINIPLWAEMIPSAGKWDLTAAFRNSTPNVPTATPPVPTDYPTTVNNNGLSSGAIIGIIVGSVFGTSLMFILAMLILWGTLGPGCRRPRKRDNDIRVGEHMGYLDGEYIYVRPDTIPENIGPNGGRYTLRRESQHLQPDLGGLSDYSSRGPSEYDDDTFGVIRPLRSQSRPDSRTLSYAAPRSPSYIDSPGPYSPARHASQDGRYTGYHPGESPLVRDDPRYRSSRDGYGFEEHSRRPMSVNHSQHRPSADHRQSRERPQSGHFVSRPVSGQFNPRPRSGQFGSRPASGQFDFHQAPVDFDTPPQARLSTSRPGSRPVSGQFSVRHRSDRFEFPDVPGNVGSRTVSGQFSIGPRASTERKQDRRKSARSSFRHASMDSTRRSGDAGGRFVRITEGGRASLDGGRHSLDRGRFSREEGRFSREEPRFSKDDGWGRRSREAGRRSRDLYRKASLSEGDEDRERQRGDEGDEEGSNEAPPRPSGVTTSSAGVPGRHSEATTSSIGREIHHQHLRQRSQSARTSCDIDMVVQDYDEPTSTPMPPTTSSSGPPTSLSNPGAAPSKPPRSPLRVMNPQHSDSDRDNRPKPSLQPQPSLLARARGLLSARSSRSNVSGGHHSSNRSNSVDGTPIPPSAWQQRLPNLLLRNRSGSTDIRGRSEDSAHGSDVTSVYFSAVGHPTPVNNTPSPSPGPRNGSASGERQETEASSEGYQQEVDAGVQLIVESSPATTSPEQDNEPGPPGYPASPSGTPTVDTPLITDDTLVSDTLPLPPPDTHLRVEPNPNRLSTLTQDTVISGDWDSTISSGEIQTWATARRPTGFVGMGRVLSPSDQNPQQSQVSLSTAVTNFSDTGDGARLLPDSSSKHVE</sequence>
<dbReference type="EMBL" id="CAJMXA010003600">
    <property type="protein sequence ID" value="CAE6506120.1"/>
    <property type="molecule type" value="Genomic_DNA"/>
</dbReference>
<keyword evidence="2" id="KW-0472">Membrane</keyword>
<evidence type="ECO:0000313" key="5">
    <source>
        <dbReference type="Proteomes" id="UP000663853"/>
    </source>
</evidence>
<evidence type="ECO:0008006" key="6">
    <source>
        <dbReference type="Google" id="ProtNLM"/>
    </source>
</evidence>
<organism evidence="4 5">
    <name type="scientific">Rhizoctonia solani</name>
    <dbReference type="NCBI Taxonomy" id="456999"/>
    <lineage>
        <taxon>Eukaryota</taxon>
        <taxon>Fungi</taxon>
        <taxon>Dikarya</taxon>
        <taxon>Basidiomycota</taxon>
        <taxon>Agaricomycotina</taxon>
        <taxon>Agaricomycetes</taxon>
        <taxon>Cantharellales</taxon>
        <taxon>Ceratobasidiaceae</taxon>
        <taxon>Rhizoctonia</taxon>
    </lineage>
</organism>
<comment type="caution">
    <text evidence="4">The sequence shown here is derived from an EMBL/GenBank/DDBJ whole genome shotgun (WGS) entry which is preliminary data.</text>
</comment>
<feature type="compositionally biased region" description="Basic and acidic residues" evidence="1">
    <location>
        <begin position="352"/>
        <end position="373"/>
    </location>
</feature>
<feature type="compositionally biased region" description="Polar residues" evidence="1">
    <location>
        <begin position="827"/>
        <end position="843"/>
    </location>
</feature>
<evidence type="ECO:0000256" key="1">
    <source>
        <dbReference type="SAM" id="MobiDB-lite"/>
    </source>
</evidence>
<gene>
    <name evidence="4" type="ORF">RDB_LOCUS119966</name>
</gene>
<keyword evidence="2" id="KW-1133">Transmembrane helix</keyword>
<dbReference type="AlphaFoldDB" id="A0A8H3H8G9"/>
<protein>
    <recommendedName>
        <fullName evidence="6">Transmembrane protein</fullName>
    </recommendedName>
</protein>
<feature type="compositionally biased region" description="Basic and acidic residues" evidence="1">
    <location>
        <begin position="539"/>
        <end position="585"/>
    </location>
</feature>
<feature type="compositionally biased region" description="Polar residues" evidence="1">
    <location>
        <begin position="961"/>
        <end position="982"/>
    </location>
</feature>
<dbReference type="Proteomes" id="UP000663853">
    <property type="component" value="Unassembled WGS sequence"/>
</dbReference>
<feature type="compositionally biased region" description="Basic and acidic residues" evidence="1">
    <location>
        <begin position="787"/>
        <end position="796"/>
    </location>
</feature>
<feature type="compositionally biased region" description="Polar residues" evidence="1">
    <location>
        <begin position="444"/>
        <end position="459"/>
    </location>
</feature>
<proteinExistence type="predicted"/>
<feature type="transmembrane region" description="Helical" evidence="2">
    <location>
        <begin position="191"/>
        <end position="218"/>
    </location>
</feature>
<feature type="region of interest" description="Disordered" evidence="1">
    <location>
        <begin position="957"/>
        <end position="999"/>
    </location>
</feature>
<feature type="compositionally biased region" description="Basic and acidic residues" evidence="1">
    <location>
        <begin position="511"/>
        <end position="520"/>
    </location>
</feature>
<accession>A0A8H3H8G9</accession>
<feature type="compositionally biased region" description="Low complexity" evidence="1">
    <location>
        <begin position="772"/>
        <end position="781"/>
    </location>
</feature>